<evidence type="ECO:0000256" key="1">
    <source>
        <dbReference type="SAM" id="SignalP"/>
    </source>
</evidence>
<sequence length="85" mass="9623">MQRQYLLAWLVTGTLLEFFVRAIRCALSRCEDGDKQGTRLYETQLHPALGYDSGFGSTCPVLESGEMLAAIEDRLGVLWNAWRLN</sequence>
<dbReference type="InParanoid" id="A0A136J5W0"/>
<feature type="chain" id="PRO_5007293487" description="Secreted protein" evidence="1">
    <location>
        <begin position="23"/>
        <end position="85"/>
    </location>
</feature>
<gene>
    <name evidence="2" type="ORF">Micbo1qcDRAFT_162796</name>
</gene>
<feature type="signal peptide" evidence="1">
    <location>
        <begin position="1"/>
        <end position="22"/>
    </location>
</feature>
<name>A0A136J5W0_9PEZI</name>
<reference evidence="3" key="1">
    <citation type="submission" date="2016-02" db="EMBL/GenBank/DDBJ databases">
        <title>Draft genome sequence of Microdochium bolleyi, a fungal endophyte of beachgrass.</title>
        <authorList>
            <consortium name="DOE Joint Genome Institute"/>
            <person name="David A.S."/>
            <person name="May G."/>
            <person name="Haridas S."/>
            <person name="Lim J."/>
            <person name="Wang M."/>
            <person name="Labutti K."/>
            <person name="Lipzen A."/>
            <person name="Barry K."/>
            <person name="Grigoriev I.V."/>
        </authorList>
    </citation>
    <scope>NUCLEOTIDE SEQUENCE [LARGE SCALE GENOMIC DNA]</scope>
    <source>
        <strain evidence="3">J235TASD1</strain>
    </source>
</reference>
<evidence type="ECO:0000313" key="3">
    <source>
        <dbReference type="Proteomes" id="UP000070501"/>
    </source>
</evidence>
<accession>A0A136J5W0</accession>
<dbReference type="Proteomes" id="UP000070501">
    <property type="component" value="Unassembled WGS sequence"/>
</dbReference>
<keyword evidence="3" id="KW-1185">Reference proteome</keyword>
<dbReference type="AlphaFoldDB" id="A0A136J5W0"/>
<keyword evidence="1" id="KW-0732">Signal</keyword>
<evidence type="ECO:0008006" key="4">
    <source>
        <dbReference type="Google" id="ProtNLM"/>
    </source>
</evidence>
<organism evidence="2 3">
    <name type="scientific">Microdochium bolleyi</name>
    <dbReference type="NCBI Taxonomy" id="196109"/>
    <lineage>
        <taxon>Eukaryota</taxon>
        <taxon>Fungi</taxon>
        <taxon>Dikarya</taxon>
        <taxon>Ascomycota</taxon>
        <taxon>Pezizomycotina</taxon>
        <taxon>Sordariomycetes</taxon>
        <taxon>Xylariomycetidae</taxon>
        <taxon>Xylariales</taxon>
        <taxon>Microdochiaceae</taxon>
        <taxon>Microdochium</taxon>
    </lineage>
</organism>
<protein>
    <recommendedName>
        <fullName evidence="4">Secreted protein</fullName>
    </recommendedName>
</protein>
<evidence type="ECO:0000313" key="2">
    <source>
        <dbReference type="EMBL" id="KXJ92489.1"/>
    </source>
</evidence>
<dbReference type="EMBL" id="KQ964249">
    <property type="protein sequence ID" value="KXJ92489.1"/>
    <property type="molecule type" value="Genomic_DNA"/>
</dbReference>
<proteinExistence type="predicted"/>